<name>A0ABS7DM70_9FIRM</name>
<dbReference type="InterPro" id="IPR003594">
    <property type="entry name" value="HATPase_dom"/>
</dbReference>
<evidence type="ECO:0000313" key="7">
    <source>
        <dbReference type="EMBL" id="MBW7572404.1"/>
    </source>
</evidence>
<proteinExistence type="predicted"/>
<comment type="caution">
    <text evidence="7">The sequence shown here is derived from an EMBL/GenBank/DDBJ whole genome shotgun (WGS) entry which is preliminary data.</text>
</comment>
<keyword evidence="2" id="KW-0597">Phosphoprotein</keyword>
<dbReference type="CDD" id="cd06225">
    <property type="entry name" value="HAMP"/>
    <property type="match status" value="1"/>
</dbReference>
<reference evidence="7 8" key="1">
    <citation type="submission" date="2021-03" db="EMBL/GenBank/DDBJ databases">
        <title>Caproiciproducens sp. nov. isolated from feces of cow.</title>
        <authorList>
            <person name="Choi J.-Y."/>
        </authorList>
    </citation>
    <scope>NUCLEOTIDE SEQUENCE [LARGE SCALE GENOMIC DNA]</scope>
    <source>
        <strain evidence="7 8">AGMB10547</strain>
    </source>
</reference>
<organism evidence="7 8">
    <name type="scientific">Caproiciproducens faecalis</name>
    <dbReference type="NCBI Taxonomy" id="2820301"/>
    <lineage>
        <taxon>Bacteria</taxon>
        <taxon>Bacillati</taxon>
        <taxon>Bacillota</taxon>
        <taxon>Clostridia</taxon>
        <taxon>Eubacteriales</taxon>
        <taxon>Acutalibacteraceae</taxon>
        <taxon>Caproiciproducens</taxon>
    </lineage>
</organism>
<keyword evidence="5" id="KW-0472">Membrane</keyword>
<feature type="transmembrane region" description="Helical" evidence="5">
    <location>
        <begin position="293"/>
        <end position="313"/>
    </location>
</feature>
<keyword evidence="8" id="KW-1185">Reference proteome</keyword>
<evidence type="ECO:0000256" key="5">
    <source>
        <dbReference type="SAM" id="Phobius"/>
    </source>
</evidence>
<keyword evidence="4 7" id="KW-0418">Kinase</keyword>
<dbReference type="Gene3D" id="3.30.565.10">
    <property type="entry name" value="Histidine kinase-like ATPase, C-terminal domain"/>
    <property type="match status" value="1"/>
</dbReference>
<dbReference type="InterPro" id="IPR050640">
    <property type="entry name" value="Bact_2-comp_sensor_kinase"/>
</dbReference>
<keyword evidence="5" id="KW-0812">Transmembrane</keyword>
<dbReference type="SUPFAM" id="SSF55874">
    <property type="entry name" value="ATPase domain of HSP90 chaperone/DNA topoisomerase II/histidine kinase"/>
    <property type="match status" value="1"/>
</dbReference>
<dbReference type="Proteomes" id="UP000719942">
    <property type="component" value="Unassembled WGS sequence"/>
</dbReference>
<dbReference type="Pfam" id="PF06580">
    <property type="entry name" value="His_kinase"/>
    <property type="match status" value="1"/>
</dbReference>
<dbReference type="GO" id="GO:0016301">
    <property type="term" value="F:kinase activity"/>
    <property type="evidence" value="ECO:0007669"/>
    <property type="project" value="UniProtKB-KW"/>
</dbReference>
<dbReference type="InterPro" id="IPR003660">
    <property type="entry name" value="HAMP_dom"/>
</dbReference>
<dbReference type="Pfam" id="PF02518">
    <property type="entry name" value="HATPase_c"/>
    <property type="match status" value="1"/>
</dbReference>
<comment type="subcellular location">
    <subcellularLocation>
        <location evidence="1">Membrane</location>
    </subcellularLocation>
</comment>
<feature type="transmembrane region" description="Helical" evidence="5">
    <location>
        <begin position="47"/>
        <end position="68"/>
    </location>
</feature>
<dbReference type="PANTHER" id="PTHR34220">
    <property type="entry name" value="SENSOR HISTIDINE KINASE YPDA"/>
    <property type="match status" value="1"/>
</dbReference>
<keyword evidence="3" id="KW-0808">Transferase</keyword>
<accession>A0ABS7DM70</accession>
<dbReference type="PROSITE" id="PS50885">
    <property type="entry name" value="HAMP"/>
    <property type="match status" value="1"/>
</dbReference>
<dbReference type="EMBL" id="JAGFNZ010000002">
    <property type="protein sequence ID" value="MBW7572404.1"/>
    <property type="molecule type" value="Genomic_DNA"/>
</dbReference>
<protein>
    <submittedName>
        <fullName evidence="7">Histidine kinase</fullName>
    </submittedName>
</protein>
<dbReference type="InterPro" id="IPR010559">
    <property type="entry name" value="Sig_transdc_His_kin_internal"/>
</dbReference>
<dbReference type="PANTHER" id="PTHR34220:SF7">
    <property type="entry name" value="SENSOR HISTIDINE KINASE YPDA"/>
    <property type="match status" value="1"/>
</dbReference>
<keyword evidence="5" id="KW-1133">Transmembrane helix</keyword>
<feature type="domain" description="HAMP" evidence="6">
    <location>
        <begin position="322"/>
        <end position="374"/>
    </location>
</feature>
<evidence type="ECO:0000313" key="8">
    <source>
        <dbReference type="Proteomes" id="UP000719942"/>
    </source>
</evidence>
<evidence type="ECO:0000256" key="1">
    <source>
        <dbReference type="ARBA" id="ARBA00004370"/>
    </source>
</evidence>
<evidence type="ECO:0000256" key="4">
    <source>
        <dbReference type="ARBA" id="ARBA00022777"/>
    </source>
</evidence>
<gene>
    <name evidence="7" type="ORF">J5W02_06210</name>
</gene>
<dbReference type="InterPro" id="IPR036890">
    <property type="entry name" value="HATPase_C_sf"/>
</dbReference>
<evidence type="ECO:0000256" key="2">
    <source>
        <dbReference type="ARBA" id="ARBA00022553"/>
    </source>
</evidence>
<evidence type="ECO:0000259" key="6">
    <source>
        <dbReference type="PROSITE" id="PS50885"/>
    </source>
</evidence>
<evidence type="ECO:0000256" key="3">
    <source>
        <dbReference type="ARBA" id="ARBA00022679"/>
    </source>
</evidence>
<dbReference type="Gene3D" id="6.10.340.10">
    <property type="match status" value="1"/>
</dbReference>
<sequence length="591" mass="68145">MNTNLYYFLLIYGIRYRHGGDEINLRVRETANSSFKKQLEKQALQKIIFLVIVGCLLFCIPIFGLNYLNQNFNVEEHLNFLNRTFDEVYEDVTTYLEDEGNESLFLRCMTGDSDSQEVQYSLSKHNVDSPVRVRMILMNREKQIVYTSFGEDEMNLHRTEFNKIVADNALKGNSSIYTTVYYFSGDSSECVFAKPVYLHGVLAGFVTAYLNGNDWGNLFSGYQYDCIITNLNGDIICCSKNAFLSERNTNKYRADPSQHFVTVQDNRYRTGARVLTDKKAVLYSFVYSPGNSLYIIIGVMTIVLLGGIWLVMFRKLSQMMAEKTAQSVEALVGEIRIIRHGDNEHIIQIDTGDEIEEIAAQINKMLKSINELNTRNTDLIKLNSMIEMRNLQTQINPHFIYNTLDNIKYLILGDAEKASYLLEKFTNILRYSINNTKQDVLLSEDIGYIEDYLYIQETRFGERFRCRMEIEPDCSRCMIPKLLLQPLIENSIKYGFQKQMELSVQIRGWCEGDYLFLRVEDDGPGVSQEVLERLQSMIVSEGIKTEHNGLQNLSRRIILEYGDECGLFINSEEGTGFTVTAKLLRRGRKDV</sequence>